<proteinExistence type="predicted"/>
<name>A0A9P3PSK8_LYOSH</name>
<organism evidence="1 2">
    <name type="scientific">Lyophyllum shimeji</name>
    <name type="common">Hon-shimeji</name>
    <name type="synonym">Tricholoma shimeji</name>
    <dbReference type="NCBI Taxonomy" id="47721"/>
    <lineage>
        <taxon>Eukaryota</taxon>
        <taxon>Fungi</taxon>
        <taxon>Dikarya</taxon>
        <taxon>Basidiomycota</taxon>
        <taxon>Agaricomycotina</taxon>
        <taxon>Agaricomycetes</taxon>
        <taxon>Agaricomycetidae</taxon>
        <taxon>Agaricales</taxon>
        <taxon>Tricholomatineae</taxon>
        <taxon>Lyophyllaceae</taxon>
        <taxon>Lyophyllum</taxon>
    </lineage>
</organism>
<dbReference type="OrthoDB" id="2997350at2759"/>
<keyword evidence="2" id="KW-1185">Reference proteome</keyword>
<dbReference type="Proteomes" id="UP001063166">
    <property type="component" value="Unassembled WGS sequence"/>
</dbReference>
<gene>
    <name evidence="1" type="ORF">LshimejAT787_0905080</name>
</gene>
<dbReference type="AlphaFoldDB" id="A0A9P3PSK8"/>
<sequence>MSAEQNSTIAQRLSIGTYLSKALLPAFKASDSKQWLSVPICAKAWPEYTDLQRQPGERCLRQVERTDTYKFVVLVQNYLQSSAANAYMVNEAMVWEEESPRLRLPSKDLVLYDDTDIEFLSRIDNEELFVTVVQDYVLRTVSEALRIIEGQPLDSRMVAALQFRKYSHLCPAHHARWDILAMRGTMSHPFPFFVFVVPPWEFGIQDFTELTSAQQFLNNELGRPSSAAHKLWAVIHDTCRRRGRFFVVTNYTRWAFGEFSPDDSAVFITAAFEAPILEFDGKDKATQALGCNVVEMLAFWTAWALSQQT</sequence>
<comment type="caution">
    <text evidence="1">The sequence shown here is derived from an EMBL/GenBank/DDBJ whole genome shotgun (WGS) entry which is preliminary data.</text>
</comment>
<dbReference type="EMBL" id="BRPK01000009">
    <property type="protein sequence ID" value="GLB41293.1"/>
    <property type="molecule type" value="Genomic_DNA"/>
</dbReference>
<reference evidence="1" key="1">
    <citation type="submission" date="2022-07" db="EMBL/GenBank/DDBJ databases">
        <title>The genome of Lyophyllum shimeji provides insight into the initial evolution of ectomycorrhizal fungal genome.</title>
        <authorList>
            <person name="Kobayashi Y."/>
            <person name="Shibata T."/>
            <person name="Hirakawa H."/>
            <person name="Shigenobu S."/>
            <person name="Nishiyama T."/>
            <person name="Yamada A."/>
            <person name="Hasebe M."/>
            <person name="Kawaguchi M."/>
        </authorList>
    </citation>
    <scope>NUCLEOTIDE SEQUENCE</scope>
    <source>
        <strain evidence="1">AT787</strain>
    </source>
</reference>
<protein>
    <submittedName>
        <fullName evidence="1">Uncharacterized protein</fullName>
    </submittedName>
</protein>
<accession>A0A9P3PSK8</accession>
<evidence type="ECO:0000313" key="2">
    <source>
        <dbReference type="Proteomes" id="UP001063166"/>
    </source>
</evidence>
<evidence type="ECO:0000313" key="1">
    <source>
        <dbReference type="EMBL" id="GLB41293.1"/>
    </source>
</evidence>